<name>A0A8S8XDQ3_9PROT</name>
<keyword evidence="16" id="KW-1185">Reference proteome</keyword>
<dbReference type="Gene3D" id="3.30.450.20">
    <property type="entry name" value="PAS domain"/>
    <property type="match status" value="3"/>
</dbReference>
<dbReference type="Proteomes" id="UP000681075">
    <property type="component" value="Unassembled WGS sequence"/>
</dbReference>
<evidence type="ECO:0000256" key="3">
    <source>
        <dbReference type="ARBA" id="ARBA00012438"/>
    </source>
</evidence>
<keyword evidence="5" id="KW-0597">Phosphoprotein</keyword>
<keyword evidence="12" id="KW-0175">Coiled coil</keyword>
<dbReference type="CDD" id="cd12915">
    <property type="entry name" value="PDC2_DGC_like"/>
    <property type="match status" value="1"/>
</dbReference>
<dbReference type="Pfam" id="PF02518">
    <property type="entry name" value="HATPase_c"/>
    <property type="match status" value="1"/>
</dbReference>
<sequence length="724" mass="78971">MSTAGSDRAPYSALMRTVIAVAAAIILLVWGAWGAFTYVYDEPRATESAYRQTEAMARAIAENVDTIFRGADAYMQFLRMPAGAAAANDKNALLGASGVVSSALIDVAVVDAQGRPIFTSVSGPDANRLFDNAPIFRSAMLNSADRILVGAPAKSPLTGRWTIPVARTIFAASGRADGAVILGIDPYHFQRFYRALDDASGMTATIFRRDGQVLSYSALTDDLLASPWRLARAPTLFERTSPNLILRSQTLSLLDGAEKILTMQLMPQYGVAVSAALSESDVMRPVMQRRYGFAAFALLVCVGVVLATLRALGATRKVEQLSRKLDDERHRVQQVSDRLEDVIETMPTSVVLFDAAGRFVLTNKHYRQLFPGAEDLIVPGKPVQKFAEELFDRGILDARVDTARRAWWQTPAADRKTFASEQRWPSGWVYSIDAPSREGGLVGVRVDINDRKLREEELSAARETLLAQAAELRHTVDELTEAKRKLQAAYEARGLFLANVSHELRTPLNAIIGFADLLTHDVDSSAETKRDYARLILESGRHQLTLVEDLLDTAQAEANKLEIAPRIGDLARTVRQACDSMRLQAENAGLRLTCVTPEDASCVYDPRRVHQIVLNLVANAIKYTRAGGHIDVNLSGDLEHGWTLVVADNGIGISSEDLPRVMEPFTQLANERNRAGGGTGLGLPLSRKLVELHGGTLQIESAVDHGTRVTVQLPALQAHSAAAE</sequence>
<protein>
    <recommendedName>
        <fullName evidence="3">histidine kinase</fullName>
        <ecNumber evidence="3">2.7.13.3</ecNumber>
    </recommendedName>
</protein>
<evidence type="ECO:0000256" key="9">
    <source>
        <dbReference type="ARBA" id="ARBA00022989"/>
    </source>
</evidence>
<evidence type="ECO:0000259" key="14">
    <source>
        <dbReference type="PROSITE" id="PS50109"/>
    </source>
</evidence>
<dbReference type="InterPro" id="IPR003661">
    <property type="entry name" value="HisK_dim/P_dom"/>
</dbReference>
<dbReference type="SUPFAM" id="SSF55785">
    <property type="entry name" value="PYP-like sensor domain (PAS domain)"/>
    <property type="match status" value="1"/>
</dbReference>
<dbReference type="RefSeq" id="WP_420242600.1">
    <property type="nucleotide sequence ID" value="NZ_BOPV01000001.1"/>
</dbReference>
<dbReference type="PANTHER" id="PTHR43711">
    <property type="entry name" value="TWO-COMPONENT HISTIDINE KINASE"/>
    <property type="match status" value="1"/>
</dbReference>
<evidence type="ECO:0000256" key="2">
    <source>
        <dbReference type="ARBA" id="ARBA00004651"/>
    </source>
</evidence>
<dbReference type="InterPro" id="IPR004358">
    <property type="entry name" value="Sig_transdc_His_kin-like_C"/>
</dbReference>
<feature type="domain" description="Histidine kinase" evidence="14">
    <location>
        <begin position="499"/>
        <end position="717"/>
    </location>
</feature>
<feature type="transmembrane region" description="Helical" evidence="13">
    <location>
        <begin position="291"/>
        <end position="313"/>
    </location>
</feature>
<dbReference type="InterPro" id="IPR036890">
    <property type="entry name" value="HATPase_C_sf"/>
</dbReference>
<keyword evidence="4" id="KW-1003">Cell membrane</keyword>
<comment type="subcellular location">
    <subcellularLocation>
        <location evidence="2">Cell membrane</location>
        <topology evidence="2">Multi-pass membrane protein</topology>
    </subcellularLocation>
</comment>
<feature type="coiled-coil region" evidence="12">
    <location>
        <begin position="318"/>
        <end position="345"/>
    </location>
</feature>
<dbReference type="PROSITE" id="PS50109">
    <property type="entry name" value="HIS_KIN"/>
    <property type="match status" value="1"/>
</dbReference>
<dbReference type="InterPro" id="IPR003594">
    <property type="entry name" value="HATPase_dom"/>
</dbReference>
<evidence type="ECO:0000256" key="4">
    <source>
        <dbReference type="ARBA" id="ARBA00022475"/>
    </source>
</evidence>
<dbReference type="GO" id="GO:0000155">
    <property type="term" value="F:phosphorelay sensor kinase activity"/>
    <property type="evidence" value="ECO:0007669"/>
    <property type="project" value="InterPro"/>
</dbReference>
<keyword evidence="7 13" id="KW-0812">Transmembrane</keyword>
<evidence type="ECO:0000256" key="5">
    <source>
        <dbReference type="ARBA" id="ARBA00022553"/>
    </source>
</evidence>
<dbReference type="EC" id="2.7.13.3" evidence="3"/>
<dbReference type="Gene3D" id="1.10.287.130">
    <property type="match status" value="1"/>
</dbReference>
<evidence type="ECO:0000256" key="12">
    <source>
        <dbReference type="SAM" id="Coils"/>
    </source>
</evidence>
<dbReference type="EMBL" id="BOPV01000001">
    <property type="protein sequence ID" value="GIL39497.1"/>
    <property type="molecule type" value="Genomic_DNA"/>
</dbReference>
<gene>
    <name evidence="15" type="ORF">TMPK1_17340</name>
</gene>
<accession>A0A8S8XDQ3</accession>
<evidence type="ECO:0000256" key="13">
    <source>
        <dbReference type="SAM" id="Phobius"/>
    </source>
</evidence>
<dbReference type="SMART" id="SM00388">
    <property type="entry name" value="HisKA"/>
    <property type="match status" value="1"/>
</dbReference>
<keyword evidence="9 13" id="KW-1133">Transmembrane helix</keyword>
<keyword evidence="8" id="KW-0418">Kinase</keyword>
<proteinExistence type="predicted"/>
<evidence type="ECO:0000256" key="7">
    <source>
        <dbReference type="ARBA" id="ARBA00022692"/>
    </source>
</evidence>
<feature type="coiled-coil region" evidence="12">
    <location>
        <begin position="462"/>
        <end position="489"/>
    </location>
</feature>
<dbReference type="Pfam" id="PF12860">
    <property type="entry name" value="PAS_7"/>
    <property type="match status" value="1"/>
</dbReference>
<comment type="catalytic activity">
    <reaction evidence="1">
        <text>ATP + protein L-histidine = ADP + protein N-phospho-L-histidine.</text>
        <dbReference type="EC" id="2.7.13.3"/>
    </reaction>
</comment>
<dbReference type="InterPro" id="IPR035965">
    <property type="entry name" value="PAS-like_dom_sf"/>
</dbReference>
<dbReference type="InterPro" id="IPR033479">
    <property type="entry name" value="dCache_1"/>
</dbReference>
<reference evidence="15" key="1">
    <citation type="submission" date="2021-02" db="EMBL/GenBank/DDBJ databases">
        <title>Genome sequence of Rhodospirillales sp. strain TMPK1 isolated from soil.</title>
        <authorList>
            <person name="Nakai R."/>
            <person name="Kusada H."/>
            <person name="Tamaki H."/>
        </authorList>
    </citation>
    <scope>NUCLEOTIDE SEQUENCE</scope>
    <source>
        <strain evidence="15">TMPK1</strain>
    </source>
</reference>
<dbReference type="Pfam" id="PF00512">
    <property type="entry name" value="HisKA"/>
    <property type="match status" value="1"/>
</dbReference>
<comment type="caution">
    <text evidence="15">The sequence shown here is derived from an EMBL/GenBank/DDBJ whole genome shotgun (WGS) entry which is preliminary data.</text>
</comment>
<keyword evidence="6" id="KW-0808">Transferase</keyword>
<evidence type="ECO:0000256" key="6">
    <source>
        <dbReference type="ARBA" id="ARBA00022679"/>
    </source>
</evidence>
<dbReference type="CDD" id="cd00075">
    <property type="entry name" value="HATPase"/>
    <property type="match status" value="1"/>
</dbReference>
<evidence type="ECO:0000313" key="16">
    <source>
        <dbReference type="Proteomes" id="UP000681075"/>
    </source>
</evidence>
<dbReference type="PRINTS" id="PR00344">
    <property type="entry name" value="BCTRLSENSOR"/>
</dbReference>
<dbReference type="GO" id="GO:0005886">
    <property type="term" value="C:plasma membrane"/>
    <property type="evidence" value="ECO:0007669"/>
    <property type="project" value="UniProtKB-SubCell"/>
</dbReference>
<dbReference type="InterPro" id="IPR005467">
    <property type="entry name" value="His_kinase_dom"/>
</dbReference>
<dbReference type="InterPro" id="IPR050736">
    <property type="entry name" value="Sensor_HK_Regulatory"/>
</dbReference>
<dbReference type="CDD" id="cd00082">
    <property type="entry name" value="HisKA"/>
    <property type="match status" value="1"/>
</dbReference>
<organism evidence="15 16">
    <name type="scientific">Roseiterribacter gracilis</name>
    <dbReference type="NCBI Taxonomy" id="2812848"/>
    <lineage>
        <taxon>Bacteria</taxon>
        <taxon>Pseudomonadati</taxon>
        <taxon>Pseudomonadota</taxon>
        <taxon>Alphaproteobacteria</taxon>
        <taxon>Rhodospirillales</taxon>
        <taxon>Roseiterribacteraceae</taxon>
        <taxon>Roseiterribacter</taxon>
    </lineage>
</organism>
<dbReference type="SMART" id="SM00387">
    <property type="entry name" value="HATPase_c"/>
    <property type="match status" value="1"/>
</dbReference>
<evidence type="ECO:0000313" key="15">
    <source>
        <dbReference type="EMBL" id="GIL39497.1"/>
    </source>
</evidence>
<dbReference type="AlphaFoldDB" id="A0A8S8XDQ3"/>
<keyword evidence="11 13" id="KW-0472">Membrane</keyword>
<dbReference type="InterPro" id="IPR036097">
    <property type="entry name" value="HisK_dim/P_sf"/>
</dbReference>
<evidence type="ECO:0000256" key="10">
    <source>
        <dbReference type="ARBA" id="ARBA00023012"/>
    </source>
</evidence>
<dbReference type="SUPFAM" id="SSF47384">
    <property type="entry name" value="Homodimeric domain of signal transducing histidine kinase"/>
    <property type="match status" value="1"/>
</dbReference>
<evidence type="ECO:0000256" key="11">
    <source>
        <dbReference type="ARBA" id="ARBA00023136"/>
    </source>
</evidence>
<evidence type="ECO:0000256" key="8">
    <source>
        <dbReference type="ARBA" id="ARBA00022777"/>
    </source>
</evidence>
<dbReference type="PANTHER" id="PTHR43711:SF1">
    <property type="entry name" value="HISTIDINE KINASE 1"/>
    <property type="match status" value="1"/>
</dbReference>
<dbReference type="SUPFAM" id="SSF55874">
    <property type="entry name" value="ATPase domain of HSP90 chaperone/DNA topoisomerase II/histidine kinase"/>
    <property type="match status" value="1"/>
</dbReference>
<dbReference type="Gene3D" id="3.30.565.10">
    <property type="entry name" value="Histidine kinase-like ATPase, C-terminal domain"/>
    <property type="match status" value="1"/>
</dbReference>
<keyword evidence="10" id="KW-0902">Two-component regulatory system</keyword>
<dbReference type="FunFam" id="3.30.565.10:FF:000006">
    <property type="entry name" value="Sensor histidine kinase WalK"/>
    <property type="match status" value="1"/>
</dbReference>
<evidence type="ECO:0000256" key="1">
    <source>
        <dbReference type="ARBA" id="ARBA00000085"/>
    </source>
</evidence>
<dbReference type="Pfam" id="PF02743">
    <property type="entry name" value="dCache_1"/>
    <property type="match status" value="1"/>
</dbReference>
<dbReference type="CDD" id="cd12914">
    <property type="entry name" value="PDC1_DGC_like"/>
    <property type="match status" value="1"/>
</dbReference>